<accession>A0A4Y9EPB7</accession>
<dbReference type="PRINTS" id="PR00081">
    <property type="entry name" value="GDHRDH"/>
</dbReference>
<sequence length="308" mass="32108">MTTLAVTGGTGFVGSHVLRIAAENGVTVRALARSPQPALPGVAWVQGSLSDSDSLARLVEGTDAVLHIAGVINARTRAEFDAGNVAGTAALLDAARAAGVGRFVNVSSLAAREPLLSAYGASKASAEALVTASGLDWDIIRPPGVYGPGDRETLALFQMVKTGVALLPTRGRISMIEVGDLARALLAVTAAPAARSTAEIDDATNADGQRGITHVDFARAIGTALDKRPRLITAPPWLVKTAATADTSLARLSNRLPKLSHDRARYLMHPDWVAQGDNLASRGIWTPQVALADGLAATARWYRDAGWL</sequence>
<dbReference type="InterPro" id="IPR016040">
    <property type="entry name" value="NAD(P)-bd_dom"/>
</dbReference>
<proteinExistence type="predicted"/>
<dbReference type="InterPro" id="IPR051783">
    <property type="entry name" value="NAD(P)-dependent_oxidoreduct"/>
</dbReference>
<organism evidence="2 3">
    <name type="scientific">Glacieibacterium arshaanense</name>
    <dbReference type="NCBI Taxonomy" id="2511025"/>
    <lineage>
        <taxon>Bacteria</taxon>
        <taxon>Pseudomonadati</taxon>
        <taxon>Pseudomonadota</taxon>
        <taxon>Alphaproteobacteria</taxon>
        <taxon>Sphingomonadales</taxon>
        <taxon>Sphingosinicellaceae</taxon>
        <taxon>Glacieibacterium</taxon>
    </lineage>
</organism>
<keyword evidence="3" id="KW-1185">Reference proteome</keyword>
<dbReference type="InterPro" id="IPR036291">
    <property type="entry name" value="NAD(P)-bd_dom_sf"/>
</dbReference>
<dbReference type="SUPFAM" id="SSF51735">
    <property type="entry name" value="NAD(P)-binding Rossmann-fold domains"/>
    <property type="match status" value="1"/>
</dbReference>
<name>A0A4Y9EPB7_9SPHN</name>
<dbReference type="Pfam" id="PF13460">
    <property type="entry name" value="NAD_binding_10"/>
    <property type="match status" value="1"/>
</dbReference>
<dbReference type="GO" id="GO:0004029">
    <property type="term" value="F:aldehyde dehydrogenase (NAD+) activity"/>
    <property type="evidence" value="ECO:0007669"/>
    <property type="project" value="TreeGrafter"/>
</dbReference>
<dbReference type="InterPro" id="IPR002347">
    <property type="entry name" value="SDR_fam"/>
</dbReference>
<dbReference type="Proteomes" id="UP000297737">
    <property type="component" value="Unassembled WGS sequence"/>
</dbReference>
<dbReference type="EMBL" id="SIHO01000002">
    <property type="protein sequence ID" value="TFU03560.1"/>
    <property type="molecule type" value="Genomic_DNA"/>
</dbReference>
<dbReference type="GO" id="GO:0005737">
    <property type="term" value="C:cytoplasm"/>
    <property type="evidence" value="ECO:0007669"/>
    <property type="project" value="TreeGrafter"/>
</dbReference>
<dbReference type="Gene3D" id="3.40.50.720">
    <property type="entry name" value="NAD(P)-binding Rossmann-like Domain"/>
    <property type="match status" value="1"/>
</dbReference>
<gene>
    <name evidence="2" type="ORF">EUV02_10390</name>
</gene>
<reference evidence="2 3" key="1">
    <citation type="submission" date="2019-02" db="EMBL/GenBank/DDBJ databases">
        <title>Polymorphobacter sp. isolated from the lake at the Tibet of China.</title>
        <authorList>
            <person name="Li A."/>
        </authorList>
    </citation>
    <scope>NUCLEOTIDE SEQUENCE [LARGE SCALE GENOMIC DNA]</scope>
    <source>
        <strain evidence="2 3">DJ1R-1</strain>
    </source>
</reference>
<evidence type="ECO:0000259" key="1">
    <source>
        <dbReference type="Pfam" id="PF13460"/>
    </source>
</evidence>
<dbReference type="OrthoDB" id="9814124at2"/>
<evidence type="ECO:0000313" key="2">
    <source>
        <dbReference type="EMBL" id="TFU03560.1"/>
    </source>
</evidence>
<evidence type="ECO:0000313" key="3">
    <source>
        <dbReference type="Proteomes" id="UP000297737"/>
    </source>
</evidence>
<comment type="caution">
    <text evidence="2">The sequence shown here is derived from an EMBL/GenBank/DDBJ whole genome shotgun (WGS) entry which is preliminary data.</text>
</comment>
<dbReference type="AlphaFoldDB" id="A0A4Y9EPB7"/>
<feature type="domain" description="NAD(P)-binding" evidence="1">
    <location>
        <begin position="8"/>
        <end position="149"/>
    </location>
</feature>
<dbReference type="PANTHER" id="PTHR48079:SF6">
    <property type="entry name" value="NAD(P)-BINDING DOMAIN-CONTAINING PROTEIN-RELATED"/>
    <property type="match status" value="1"/>
</dbReference>
<protein>
    <submittedName>
        <fullName evidence="2">NAD-dependent epimerase/dehydratase family protein</fullName>
    </submittedName>
</protein>
<dbReference type="PANTHER" id="PTHR48079">
    <property type="entry name" value="PROTEIN YEEZ"/>
    <property type="match status" value="1"/>
</dbReference>
<dbReference type="RefSeq" id="WP_135246152.1">
    <property type="nucleotide sequence ID" value="NZ_SIHO01000002.1"/>
</dbReference>